<evidence type="ECO:0000313" key="1">
    <source>
        <dbReference type="EMBL" id="GBM16862.1"/>
    </source>
</evidence>
<dbReference type="AlphaFoldDB" id="A0A4Y2DJC0"/>
<evidence type="ECO:0000313" key="2">
    <source>
        <dbReference type="Proteomes" id="UP000499080"/>
    </source>
</evidence>
<sequence length="112" mass="12418">MCVQVLNFGSLPLPSGTHHGTAALGNDPDSNFSFNKVVTVLPCKSASLHKFDTARPKVHYKFETSLRTAEVTTRRTCRKLVTSSSLQTSRKEDYAYEPWIRTAESSVTNLSP</sequence>
<dbReference type="EMBL" id="BGPR01000380">
    <property type="protein sequence ID" value="GBM16862.1"/>
    <property type="molecule type" value="Genomic_DNA"/>
</dbReference>
<accession>A0A4Y2DJC0</accession>
<reference evidence="1 2" key="1">
    <citation type="journal article" date="2019" name="Sci. Rep.">
        <title>Orb-weaving spider Araneus ventricosus genome elucidates the spidroin gene catalogue.</title>
        <authorList>
            <person name="Kono N."/>
            <person name="Nakamura H."/>
            <person name="Ohtoshi R."/>
            <person name="Moran D.A.P."/>
            <person name="Shinohara A."/>
            <person name="Yoshida Y."/>
            <person name="Fujiwara M."/>
            <person name="Mori M."/>
            <person name="Tomita M."/>
            <person name="Arakawa K."/>
        </authorList>
    </citation>
    <scope>NUCLEOTIDE SEQUENCE [LARGE SCALE GENOMIC DNA]</scope>
</reference>
<dbReference type="Proteomes" id="UP000499080">
    <property type="component" value="Unassembled WGS sequence"/>
</dbReference>
<keyword evidence="2" id="KW-1185">Reference proteome</keyword>
<protein>
    <submittedName>
        <fullName evidence="1">Uncharacterized protein</fullName>
    </submittedName>
</protein>
<organism evidence="1 2">
    <name type="scientific">Araneus ventricosus</name>
    <name type="common">Orbweaver spider</name>
    <name type="synonym">Epeira ventricosa</name>
    <dbReference type="NCBI Taxonomy" id="182803"/>
    <lineage>
        <taxon>Eukaryota</taxon>
        <taxon>Metazoa</taxon>
        <taxon>Ecdysozoa</taxon>
        <taxon>Arthropoda</taxon>
        <taxon>Chelicerata</taxon>
        <taxon>Arachnida</taxon>
        <taxon>Araneae</taxon>
        <taxon>Araneomorphae</taxon>
        <taxon>Entelegynae</taxon>
        <taxon>Araneoidea</taxon>
        <taxon>Araneidae</taxon>
        <taxon>Araneus</taxon>
    </lineage>
</organism>
<proteinExistence type="predicted"/>
<comment type="caution">
    <text evidence="1">The sequence shown here is derived from an EMBL/GenBank/DDBJ whole genome shotgun (WGS) entry which is preliminary data.</text>
</comment>
<name>A0A4Y2DJC0_ARAVE</name>
<gene>
    <name evidence="1" type="ORF">AVEN_99755_1</name>
</gene>